<comment type="subcellular location">
    <subcellularLocation>
        <location evidence="1">Cell membrane</location>
        <topology evidence="1">Multi-pass membrane protein</topology>
    </subcellularLocation>
</comment>
<keyword evidence="4 7" id="KW-0812">Transmembrane</keyword>
<evidence type="ECO:0000256" key="2">
    <source>
        <dbReference type="ARBA" id="ARBA00010199"/>
    </source>
</evidence>
<dbReference type="PANTHER" id="PTHR43823">
    <property type="entry name" value="SPORULATION PROTEIN YKVU"/>
    <property type="match status" value="1"/>
</dbReference>
<keyword evidence="3" id="KW-1003">Cell membrane</keyword>
<feature type="transmembrane region" description="Helical" evidence="7">
    <location>
        <begin position="95"/>
        <end position="115"/>
    </location>
</feature>
<evidence type="ECO:0000313" key="8">
    <source>
        <dbReference type="EMBL" id="EST41955.1"/>
    </source>
</evidence>
<feature type="transmembrane region" description="Helical" evidence="7">
    <location>
        <begin position="177"/>
        <end position="197"/>
    </location>
</feature>
<keyword evidence="6 7" id="KW-0472">Membrane</keyword>
<reference evidence="9" key="2">
    <citation type="submission" date="2020-12" db="EMBL/GenBank/DDBJ databases">
        <title>New Spironucleus salmonicida genome in near-complete chromosomes.</title>
        <authorList>
            <person name="Xu F."/>
            <person name="Kurt Z."/>
            <person name="Jimenez-Gonzalez A."/>
            <person name="Astvaldsson A."/>
            <person name="Andersson J.O."/>
            <person name="Svard S.G."/>
        </authorList>
    </citation>
    <scope>NUCLEOTIDE SEQUENCE</scope>
    <source>
        <strain evidence="9">ATCC 50377</strain>
    </source>
</reference>
<feature type="transmembrane region" description="Helical" evidence="7">
    <location>
        <begin position="405"/>
        <end position="426"/>
    </location>
</feature>
<evidence type="ECO:0000256" key="6">
    <source>
        <dbReference type="ARBA" id="ARBA00023136"/>
    </source>
</evidence>
<protein>
    <submittedName>
        <fullName evidence="8">Na+ driven multidrug efflux pump</fullName>
    </submittedName>
</protein>
<feature type="transmembrane region" description="Helical" evidence="7">
    <location>
        <begin position="135"/>
        <end position="157"/>
    </location>
</feature>
<dbReference type="Proteomes" id="UP000018208">
    <property type="component" value="Unassembled WGS sequence"/>
</dbReference>
<feature type="transmembrane region" description="Helical" evidence="7">
    <location>
        <begin position="322"/>
        <end position="350"/>
    </location>
</feature>
<dbReference type="Pfam" id="PF01554">
    <property type="entry name" value="MatE"/>
    <property type="match status" value="2"/>
</dbReference>
<dbReference type="OrthoDB" id="10251135at2759"/>
<comment type="similarity">
    <text evidence="2">Belongs to the multi antimicrobial extrusion (MATE) (TC 2.A.66.1) family.</text>
</comment>
<dbReference type="PANTHER" id="PTHR43823:SF3">
    <property type="entry name" value="MULTIDRUG EXPORT PROTEIN MEPA"/>
    <property type="match status" value="1"/>
</dbReference>
<feature type="transmembrane region" description="Helical" evidence="7">
    <location>
        <begin position="61"/>
        <end position="83"/>
    </location>
</feature>
<evidence type="ECO:0000256" key="4">
    <source>
        <dbReference type="ARBA" id="ARBA00022692"/>
    </source>
</evidence>
<evidence type="ECO:0000256" key="5">
    <source>
        <dbReference type="ARBA" id="ARBA00022989"/>
    </source>
</evidence>
<organism evidence="8">
    <name type="scientific">Spironucleus salmonicida</name>
    <dbReference type="NCBI Taxonomy" id="348837"/>
    <lineage>
        <taxon>Eukaryota</taxon>
        <taxon>Metamonada</taxon>
        <taxon>Diplomonadida</taxon>
        <taxon>Hexamitidae</taxon>
        <taxon>Hexamitinae</taxon>
        <taxon>Spironucleus</taxon>
    </lineage>
</organism>
<dbReference type="VEuPathDB" id="GiardiaDB:SS50377_22554"/>
<evidence type="ECO:0000256" key="7">
    <source>
        <dbReference type="SAM" id="Phobius"/>
    </source>
</evidence>
<dbReference type="GO" id="GO:0015297">
    <property type="term" value="F:antiporter activity"/>
    <property type="evidence" value="ECO:0007669"/>
    <property type="project" value="InterPro"/>
</dbReference>
<dbReference type="EMBL" id="KI546166">
    <property type="protein sequence ID" value="EST41955.1"/>
    <property type="molecule type" value="Genomic_DNA"/>
</dbReference>
<sequence>MNKDNLSTIDNAITQKYEDEQDFDQIQALSQKSRRKQKKSVEYIGNGPIFQVLLYQSANNIVGFLILTLYLITDSIFIGQYLGQAGLASSSVGTPLELLVCIVVIQSLSVGAISLIGPALGQKKPEEARNYATQFFLLVVIYNIIMPAIILPLKNIIARGLGATTEPVYTYLSNYMWVMYSIGIVSYSINGALLPLLRQENKVKEAMVCLILSSALNIILDAILFNFFLDKLKMQSAAISTVVSQLIIDLWILYNFFGGVKSTIIKFDKKYIKFSWFYLKTTFKQFIPAAFNTIPTIIAQALTSSQISKYAGSRTTQYQAVLGIFLRLIQLMVQPRLGIYFGFLAIFSYNLGQNKYRRIQKLILYADWLTTGILLVVQLILIGLMPFLIKMFNSDQKFVDEATPLLRICFSGIFTQSSITFASGVFQMRRKVITATLLQVFRLIVNVICIYIFPLFLDIKWIFIVPTITEVCGFLAAQFFIWQQTFYFKKMADEQEAEPKAIEGVEVSIASIQETHID</sequence>
<reference evidence="8 9" key="1">
    <citation type="journal article" date="2014" name="PLoS Genet.">
        <title>The Genome of Spironucleus salmonicida Highlights a Fish Pathogen Adapted to Fluctuating Environments.</title>
        <authorList>
            <person name="Xu F."/>
            <person name="Jerlstrom-Hultqvist J."/>
            <person name="Einarsson E."/>
            <person name="Astvaldsson A."/>
            <person name="Svard S.G."/>
            <person name="Andersson J.O."/>
        </authorList>
    </citation>
    <scope>NUCLEOTIDE SEQUENCE</scope>
    <source>
        <strain evidence="9">ATCC 50377</strain>
    </source>
</reference>
<dbReference type="GO" id="GO:0005886">
    <property type="term" value="C:plasma membrane"/>
    <property type="evidence" value="ECO:0007669"/>
    <property type="project" value="UniProtKB-SubCell"/>
</dbReference>
<evidence type="ECO:0000313" key="9">
    <source>
        <dbReference type="EMBL" id="KAH0574938.1"/>
    </source>
</evidence>
<dbReference type="InterPro" id="IPR002528">
    <property type="entry name" value="MATE_fam"/>
</dbReference>
<accession>V6LBT5</accession>
<dbReference type="InterPro" id="IPR051327">
    <property type="entry name" value="MATE_MepA_subfamily"/>
</dbReference>
<gene>
    <name evidence="8" type="ORF">SS50377_18259</name>
    <name evidence="9" type="ORF">SS50377_22554</name>
</gene>
<name>V6LBT5_9EUKA</name>
<feature type="transmembrane region" description="Helical" evidence="7">
    <location>
        <begin position="235"/>
        <end position="257"/>
    </location>
</feature>
<feature type="transmembrane region" description="Helical" evidence="7">
    <location>
        <begin position="209"/>
        <end position="229"/>
    </location>
</feature>
<evidence type="ECO:0000313" key="10">
    <source>
        <dbReference type="Proteomes" id="UP000018208"/>
    </source>
</evidence>
<feature type="transmembrane region" description="Helical" evidence="7">
    <location>
        <begin position="362"/>
        <end position="385"/>
    </location>
</feature>
<evidence type="ECO:0000256" key="1">
    <source>
        <dbReference type="ARBA" id="ARBA00004651"/>
    </source>
</evidence>
<dbReference type="GO" id="GO:0042910">
    <property type="term" value="F:xenobiotic transmembrane transporter activity"/>
    <property type="evidence" value="ECO:0007669"/>
    <property type="project" value="InterPro"/>
</dbReference>
<feature type="transmembrane region" description="Helical" evidence="7">
    <location>
        <begin position="277"/>
        <end position="302"/>
    </location>
</feature>
<keyword evidence="5 7" id="KW-1133">Transmembrane helix</keyword>
<dbReference type="AlphaFoldDB" id="V6LBT5"/>
<proteinExistence type="inferred from homology"/>
<keyword evidence="10" id="KW-1185">Reference proteome</keyword>
<feature type="transmembrane region" description="Helical" evidence="7">
    <location>
        <begin position="433"/>
        <end position="453"/>
    </location>
</feature>
<dbReference type="EMBL" id="AUWU02000003">
    <property type="protein sequence ID" value="KAH0574938.1"/>
    <property type="molecule type" value="Genomic_DNA"/>
</dbReference>
<evidence type="ECO:0000256" key="3">
    <source>
        <dbReference type="ARBA" id="ARBA00022475"/>
    </source>
</evidence>
<feature type="transmembrane region" description="Helical" evidence="7">
    <location>
        <begin position="459"/>
        <end position="482"/>
    </location>
</feature>